<dbReference type="PRINTS" id="PR00455">
    <property type="entry name" value="HTHTETR"/>
</dbReference>
<dbReference type="PROSITE" id="PS50977">
    <property type="entry name" value="HTH_TETR_2"/>
    <property type="match status" value="1"/>
</dbReference>
<dbReference type="Pfam" id="PF00440">
    <property type="entry name" value="TetR_N"/>
    <property type="match status" value="1"/>
</dbReference>
<accession>A0A3N4G313</accession>
<dbReference type="SUPFAM" id="SSF46689">
    <property type="entry name" value="Homeodomain-like"/>
    <property type="match status" value="1"/>
</dbReference>
<dbReference type="InterPro" id="IPR009057">
    <property type="entry name" value="Homeodomain-like_sf"/>
</dbReference>
<name>A0A3N4G313_9ACTN</name>
<comment type="caution">
    <text evidence="6">The sequence shown here is derived from an EMBL/GenBank/DDBJ whole genome shotgun (WGS) entry which is preliminary data.</text>
</comment>
<evidence type="ECO:0000313" key="7">
    <source>
        <dbReference type="Proteomes" id="UP000267536"/>
    </source>
</evidence>
<dbReference type="InterPro" id="IPR041490">
    <property type="entry name" value="KstR2_TetR_C"/>
</dbReference>
<feature type="domain" description="HTH tetR-type" evidence="5">
    <location>
        <begin position="4"/>
        <end position="64"/>
    </location>
</feature>
<dbReference type="RefSeq" id="WP_094601187.1">
    <property type="nucleotide sequence ID" value="NZ_JBPSDP010000018.1"/>
</dbReference>
<dbReference type="Gene3D" id="1.10.357.10">
    <property type="entry name" value="Tetracycline Repressor, domain 2"/>
    <property type="match status" value="1"/>
</dbReference>
<dbReference type="PANTHER" id="PTHR30055">
    <property type="entry name" value="HTH-TYPE TRANSCRIPTIONAL REGULATOR RUTR"/>
    <property type="match status" value="1"/>
</dbReference>
<dbReference type="Pfam" id="PF17932">
    <property type="entry name" value="TetR_C_24"/>
    <property type="match status" value="1"/>
</dbReference>
<evidence type="ECO:0000313" key="6">
    <source>
        <dbReference type="EMBL" id="RPA57323.1"/>
    </source>
</evidence>
<evidence type="ECO:0000256" key="4">
    <source>
        <dbReference type="PROSITE-ProRule" id="PRU00335"/>
    </source>
</evidence>
<gene>
    <name evidence="6" type="ORF">EF294_18870</name>
</gene>
<protein>
    <submittedName>
        <fullName evidence="6">TetR/AcrR family transcriptional regulator</fullName>
    </submittedName>
</protein>
<dbReference type="PANTHER" id="PTHR30055:SF234">
    <property type="entry name" value="HTH-TYPE TRANSCRIPTIONAL REGULATOR BETI"/>
    <property type="match status" value="1"/>
</dbReference>
<keyword evidence="1" id="KW-0805">Transcription regulation</keyword>
<dbReference type="GO" id="GO:0000976">
    <property type="term" value="F:transcription cis-regulatory region binding"/>
    <property type="evidence" value="ECO:0007669"/>
    <property type="project" value="TreeGrafter"/>
</dbReference>
<dbReference type="InterPro" id="IPR050109">
    <property type="entry name" value="HTH-type_TetR-like_transc_reg"/>
</dbReference>
<dbReference type="AlphaFoldDB" id="A0A3N4G313"/>
<reference evidence="6 7" key="1">
    <citation type="submission" date="2018-11" db="EMBL/GenBank/DDBJ databases">
        <title>Draft genome sequence of Gordonia sp. RS15-1S isolated from rice stems.</title>
        <authorList>
            <person name="Muangham S."/>
        </authorList>
    </citation>
    <scope>NUCLEOTIDE SEQUENCE [LARGE SCALE GENOMIC DNA]</scope>
    <source>
        <strain evidence="6 7">RS15-1S</strain>
    </source>
</reference>
<feature type="DNA-binding region" description="H-T-H motif" evidence="4">
    <location>
        <begin position="27"/>
        <end position="46"/>
    </location>
</feature>
<dbReference type="OrthoDB" id="4726108at2"/>
<evidence type="ECO:0000256" key="3">
    <source>
        <dbReference type="ARBA" id="ARBA00023163"/>
    </source>
</evidence>
<dbReference type="GO" id="GO:0003700">
    <property type="term" value="F:DNA-binding transcription factor activity"/>
    <property type="evidence" value="ECO:0007669"/>
    <property type="project" value="TreeGrafter"/>
</dbReference>
<keyword evidence="3" id="KW-0804">Transcription</keyword>
<dbReference type="InterPro" id="IPR036271">
    <property type="entry name" value="Tet_transcr_reg_TetR-rel_C_sf"/>
</dbReference>
<dbReference type="Gene3D" id="1.10.10.60">
    <property type="entry name" value="Homeodomain-like"/>
    <property type="match status" value="1"/>
</dbReference>
<dbReference type="SUPFAM" id="SSF48498">
    <property type="entry name" value="Tetracyclin repressor-like, C-terminal domain"/>
    <property type="match status" value="1"/>
</dbReference>
<dbReference type="Proteomes" id="UP000267536">
    <property type="component" value="Unassembled WGS sequence"/>
</dbReference>
<dbReference type="EMBL" id="RKMH01000017">
    <property type="protein sequence ID" value="RPA57323.1"/>
    <property type="molecule type" value="Genomic_DNA"/>
</dbReference>
<evidence type="ECO:0000256" key="1">
    <source>
        <dbReference type="ARBA" id="ARBA00023015"/>
    </source>
</evidence>
<sequence>MKSARTRARILDAAARVLSEKGYAGTRLTDVAKVAELQAPAIYYYFDSREKLVEEVMWSGLAEMRAYLQAALDQATPEDTPMDRIMIAVDAHLRHELEVSDYTTASIRNAGQIPEHIRDRQRSEEKKYGDIWRRLIKDAFDEGEVRADLDLFVARMLILGALNWAAEWWRPRRGSVDSVVATAQSMVRASLSPR</sequence>
<evidence type="ECO:0000256" key="2">
    <source>
        <dbReference type="ARBA" id="ARBA00023125"/>
    </source>
</evidence>
<organism evidence="6 7">
    <name type="scientific">Gordonia oryzae</name>
    <dbReference type="NCBI Taxonomy" id="2487349"/>
    <lineage>
        <taxon>Bacteria</taxon>
        <taxon>Bacillati</taxon>
        <taxon>Actinomycetota</taxon>
        <taxon>Actinomycetes</taxon>
        <taxon>Mycobacteriales</taxon>
        <taxon>Gordoniaceae</taxon>
        <taxon>Gordonia</taxon>
    </lineage>
</organism>
<keyword evidence="7" id="KW-1185">Reference proteome</keyword>
<evidence type="ECO:0000259" key="5">
    <source>
        <dbReference type="PROSITE" id="PS50977"/>
    </source>
</evidence>
<proteinExistence type="predicted"/>
<dbReference type="InterPro" id="IPR001647">
    <property type="entry name" value="HTH_TetR"/>
</dbReference>
<keyword evidence="2 4" id="KW-0238">DNA-binding</keyword>